<evidence type="ECO:0000259" key="3">
    <source>
        <dbReference type="PROSITE" id="PS51263"/>
    </source>
</evidence>
<accession>A0A9D4R1D6</accession>
<dbReference type="GO" id="GO:0030042">
    <property type="term" value="P:actin filament depolymerization"/>
    <property type="evidence" value="ECO:0007669"/>
    <property type="project" value="InterPro"/>
</dbReference>
<reference evidence="4" key="1">
    <citation type="journal article" date="2019" name="bioRxiv">
        <title>The Genome of the Zebra Mussel, Dreissena polymorpha: A Resource for Invasive Species Research.</title>
        <authorList>
            <person name="McCartney M.A."/>
            <person name="Auch B."/>
            <person name="Kono T."/>
            <person name="Mallez S."/>
            <person name="Zhang Y."/>
            <person name="Obille A."/>
            <person name="Becker A."/>
            <person name="Abrahante J.E."/>
            <person name="Garbe J."/>
            <person name="Badalamenti J.P."/>
            <person name="Herman A."/>
            <person name="Mangelson H."/>
            <person name="Liachko I."/>
            <person name="Sullivan S."/>
            <person name="Sone E.D."/>
            <person name="Koren S."/>
            <person name="Silverstein K.A.T."/>
            <person name="Beckman K.B."/>
            <person name="Gohl D.M."/>
        </authorList>
    </citation>
    <scope>NUCLEOTIDE SEQUENCE</scope>
    <source>
        <strain evidence="4">Duluth1</strain>
        <tissue evidence="4">Whole animal</tissue>
    </source>
</reference>
<dbReference type="CDD" id="cd11286">
    <property type="entry name" value="ADF_cofilin_like"/>
    <property type="match status" value="1"/>
</dbReference>
<dbReference type="InterPro" id="IPR029006">
    <property type="entry name" value="ADF-H/Gelsolin-like_dom_sf"/>
</dbReference>
<evidence type="ECO:0000313" key="5">
    <source>
        <dbReference type="Proteomes" id="UP000828390"/>
    </source>
</evidence>
<keyword evidence="5" id="KW-1185">Reference proteome</keyword>
<dbReference type="GO" id="GO:0003779">
    <property type="term" value="F:actin binding"/>
    <property type="evidence" value="ECO:0007669"/>
    <property type="project" value="UniProtKB-KW"/>
</dbReference>
<dbReference type="GO" id="GO:0015629">
    <property type="term" value="C:actin cytoskeleton"/>
    <property type="evidence" value="ECO:0007669"/>
    <property type="project" value="InterPro"/>
</dbReference>
<dbReference type="InterPro" id="IPR017904">
    <property type="entry name" value="ADF/Cofilin"/>
</dbReference>
<comment type="similarity">
    <text evidence="1">Belongs to the actin-binding proteins ADF family.</text>
</comment>
<dbReference type="PANTHER" id="PTHR11913">
    <property type="entry name" value="COFILIN-RELATED"/>
    <property type="match status" value="1"/>
</dbReference>
<sequence length="132" mass="14949">MASSGCQVAQDAKDQFKALKERKLESDYVVFKIEKEKEVIVDKIGGADETFEDFAKYLKNTGPRYAVYNVKKGNTDRLLLVSWISDNAKIKEKMVYSSTLNTLKSALNIDCVMQCNDEDDLTEDAFQKAAFK</sequence>
<gene>
    <name evidence="4" type="ORF">DPMN_093834</name>
</gene>
<keyword evidence="2" id="KW-0009">Actin-binding</keyword>
<dbReference type="PROSITE" id="PS51263">
    <property type="entry name" value="ADF_H"/>
    <property type="match status" value="1"/>
</dbReference>
<evidence type="ECO:0000256" key="1">
    <source>
        <dbReference type="ARBA" id="ARBA00006844"/>
    </source>
</evidence>
<dbReference type="SMART" id="SM00102">
    <property type="entry name" value="ADF"/>
    <property type="match status" value="1"/>
</dbReference>
<reference evidence="4" key="2">
    <citation type="submission" date="2020-11" db="EMBL/GenBank/DDBJ databases">
        <authorList>
            <person name="McCartney M.A."/>
            <person name="Auch B."/>
            <person name="Kono T."/>
            <person name="Mallez S."/>
            <person name="Becker A."/>
            <person name="Gohl D.M."/>
            <person name="Silverstein K.A.T."/>
            <person name="Koren S."/>
            <person name="Bechman K.B."/>
            <person name="Herman A."/>
            <person name="Abrahante J.E."/>
            <person name="Garbe J."/>
        </authorList>
    </citation>
    <scope>NUCLEOTIDE SEQUENCE</scope>
    <source>
        <strain evidence="4">Duluth1</strain>
        <tissue evidence="4">Whole animal</tissue>
    </source>
</reference>
<feature type="domain" description="ADF-H" evidence="3">
    <location>
        <begin position="5"/>
        <end position="131"/>
    </location>
</feature>
<dbReference type="Pfam" id="PF00241">
    <property type="entry name" value="Cofilin_ADF"/>
    <property type="match status" value="1"/>
</dbReference>
<dbReference type="OrthoDB" id="10249245at2759"/>
<dbReference type="Gene3D" id="3.40.20.10">
    <property type="entry name" value="Severin"/>
    <property type="match status" value="1"/>
</dbReference>
<dbReference type="AlphaFoldDB" id="A0A9D4R1D6"/>
<evidence type="ECO:0000256" key="2">
    <source>
        <dbReference type="ARBA" id="ARBA00023203"/>
    </source>
</evidence>
<name>A0A9D4R1D6_DREPO</name>
<dbReference type="Proteomes" id="UP000828390">
    <property type="component" value="Unassembled WGS sequence"/>
</dbReference>
<comment type="caution">
    <text evidence="4">The sequence shown here is derived from an EMBL/GenBank/DDBJ whole genome shotgun (WGS) entry which is preliminary data.</text>
</comment>
<dbReference type="InterPro" id="IPR002108">
    <property type="entry name" value="ADF-H"/>
</dbReference>
<dbReference type="EMBL" id="JAIWYP010000003">
    <property type="protein sequence ID" value="KAH3851354.1"/>
    <property type="molecule type" value="Genomic_DNA"/>
</dbReference>
<proteinExistence type="inferred from homology"/>
<evidence type="ECO:0000313" key="4">
    <source>
        <dbReference type="EMBL" id="KAH3851354.1"/>
    </source>
</evidence>
<dbReference type="SUPFAM" id="SSF55753">
    <property type="entry name" value="Actin depolymerizing proteins"/>
    <property type="match status" value="1"/>
</dbReference>
<protein>
    <recommendedName>
        <fullName evidence="3">ADF-H domain-containing protein</fullName>
    </recommendedName>
</protein>
<organism evidence="4 5">
    <name type="scientific">Dreissena polymorpha</name>
    <name type="common">Zebra mussel</name>
    <name type="synonym">Mytilus polymorpha</name>
    <dbReference type="NCBI Taxonomy" id="45954"/>
    <lineage>
        <taxon>Eukaryota</taxon>
        <taxon>Metazoa</taxon>
        <taxon>Spiralia</taxon>
        <taxon>Lophotrochozoa</taxon>
        <taxon>Mollusca</taxon>
        <taxon>Bivalvia</taxon>
        <taxon>Autobranchia</taxon>
        <taxon>Heteroconchia</taxon>
        <taxon>Euheterodonta</taxon>
        <taxon>Imparidentia</taxon>
        <taxon>Neoheterodontei</taxon>
        <taxon>Myida</taxon>
        <taxon>Dreissenoidea</taxon>
        <taxon>Dreissenidae</taxon>
        <taxon>Dreissena</taxon>
    </lineage>
</organism>